<proteinExistence type="predicted"/>
<organism evidence="1 2">
    <name type="scientific">Trametes coccinea (strain BRFM310)</name>
    <name type="common">Pycnoporus coccineus</name>
    <dbReference type="NCBI Taxonomy" id="1353009"/>
    <lineage>
        <taxon>Eukaryota</taxon>
        <taxon>Fungi</taxon>
        <taxon>Dikarya</taxon>
        <taxon>Basidiomycota</taxon>
        <taxon>Agaricomycotina</taxon>
        <taxon>Agaricomycetes</taxon>
        <taxon>Polyporales</taxon>
        <taxon>Polyporaceae</taxon>
        <taxon>Trametes</taxon>
    </lineage>
</organism>
<dbReference type="EMBL" id="KZ084184">
    <property type="protein sequence ID" value="OSC96410.1"/>
    <property type="molecule type" value="Genomic_DNA"/>
</dbReference>
<dbReference type="Proteomes" id="UP000193067">
    <property type="component" value="Unassembled WGS sequence"/>
</dbReference>
<reference evidence="1 2" key="1">
    <citation type="journal article" date="2015" name="Biotechnol. Biofuels">
        <title>Enhanced degradation of softwood versus hardwood by the white-rot fungus Pycnoporus coccineus.</title>
        <authorList>
            <person name="Couturier M."/>
            <person name="Navarro D."/>
            <person name="Chevret D."/>
            <person name="Henrissat B."/>
            <person name="Piumi F."/>
            <person name="Ruiz-Duenas F.J."/>
            <person name="Martinez A.T."/>
            <person name="Grigoriev I.V."/>
            <person name="Riley R."/>
            <person name="Lipzen A."/>
            <person name="Berrin J.G."/>
            <person name="Master E.R."/>
            <person name="Rosso M.N."/>
        </authorList>
    </citation>
    <scope>NUCLEOTIDE SEQUENCE [LARGE SCALE GENOMIC DNA]</scope>
    <source>
        <strain evidence="1 2">BRFM310</strain>
    </source>
</reference>
<protein>
    <submittedName>
        <fullName evidence="1">Uncharacterized protein</fullName>
    </submittedName>
</protein>
<name>A0A1Y2I7P6_TRAC3</name>
<evidence type="ECO:0000313" key="2">
    <source>
        <dbReference type="Proteomes" id="UP000193067"/>
    </source>
</evidence>
<gene>
    <name evidence="1" type="ORF">PYCCODRAFT_1310397</name>
</gene>
<dbReference type="AlphaFoldDB" id="A0A1Y2I7P6"/>
<accession>A0A1Y2I7P6</accession>
<evidence type="ECO:0000313" key="1">
    <source>
        <dbReference type="EMBL" id="OSC96410.1"/>
    </source>
</evidence>
<sequence length="168" mass="18330">MFPRGLCSPRSKILGRFINDNCVAGSCAGGQFTRGPRKLYTIMTVVQISAILNPQTRAMGGSPCPIPEPFSYVLTIGPGGFDIKLRQAPDEARGLDLSVRTRPLYAIARTNNAARLMTPRNVQAQREARVRRIGDSRNVPSKVRTAVRGDVLRLDTATFDPASSRESS</sequence>
<keyword evidence="2" id="KW-1185">Reference proteome</keyword>